<comment type="caution">
    <text evidence="1">The sequence shown here is derived from an EMBL/GenBank/DDBJ whole genome shotgun (WGS) entry which is preliminary data.</text>
</comment>
<gene>
    <name evidence="1" type="ORF">HPB50_027044</name>
</gene>
<name>A0ACB7RQR3_HYAAI</name>
<keyword evidence="2" id="KW-1185">Reference proteome</keyword>
<reference evidence="1" key="1">
    <citation type="submission" date="2020-05" db="EMBL/GenBank/DDBJ databases">
        <title>Large-scale comparative analyses of tick genomes elucidate their genetic diversity and vector capacities.</title>
        <authorList>
            <person name="Jia N."/>
            <person name="Wang J."/>
            <person name="Shi W."/>
            <person name="Du L."/>
            <person name="Sun Y."/>
            <person name="Zhan W."/>
            <person name="Jiang J."/>
            <person name="Wang Q."/>
            <person name="Zhang B."/>
            <person name="Ji P."/>
            <person name="Sakyi L.B."/>
            <person name="Cui X."/>
            <person name="Yuan T."/>
            <person name="Jiang B."/>
            <person name="Yang W."/>
            <person name="Lam T.T.-Y."/>
            <person name="Chang Q."/>
            <person name="Ding S."/>
            <person name="Wang X."/>
            <person name="Zhu J."/>
            <person name="Ruan X."/>
            <person name="Zhao L."/>
            <person name="Wei J."/>
            <person name="Que T."/>
            <person name="Du C."/>
            <person name="Cheng J."/>
            <person name="Dai P."/>
            <person name="Han X."/>
            <person name="Huang E."/>
            <person name="Gao Y."/>
            <person name="Liu J."/>
            <person name="Shao H."/>
            <person name="Ye R."/>
            <person name="Li L."/>
            <person name="Wei W."/>
            <person name="Wang X."/>
            <person name="Wang C."/>
            <person name="Yang T."/>
            <person name="Huo Q."/>
            <person name="Li W."/>
            <person name="Guo W."/>
            <person name="Chen H."/>
            <person name="Zhou L."/>
            <person name="Ni X."/>
            <person name="Tian J."/>
            <person name="Zhou Y."/>
            <person name="Sheng Y."/>
            <person name="Liu T."/>
            <person name="Pan Y."/>
            <person name="Xia L."/>
            <person name="Li J."/>
            <person name="Zhao F."/>
            <person name="Cao W."/>
        </authorList>
    </citation>
    <scope>NUCLEOTIDE SEQUENCE</scope>
    <source>
        <strain evidence="1">Hyas-2018</strain>
    </source>
</reference>
<dbReference type="Proteomes" id="UP000821845">
    <property type="component" value="Chromosome 8"/>
</dbReference>
<proteinExistence type="predicted"/>
<accession>A0ACB7RQR3</accession>
<organism evidence="1 2">
    <name type="scientific">Hyalomma asiaticum</name>
    <name type="common">Tick</name>
    <dbReference type="NCBI Taxonomy" id="266040"/>
    <lineage>
        <taxon>Eukaryota</taxon>
        <taxon>Metazoa</taxon>
        <taxon>Ecdysozoa</taxon>
        <taxon>Arthropoda</taxon>
        <taxon>Chelicerata</taxon>
        <taxon>Arachnida</taxon>
        <taxon>Acari</taxon>
        <taxon>Parasitiformes</taxon>
        <taxon>Ixodida</taxon>
        <taxon>Ixodoidea</taxon>
        <taxon>Ixodidae</taxon>
        <taxon>Hyalomminae</taxon>
        <taxon>Hyalomma</taxon>
    </lineage>
</organism>
<sequence length="81" mass="9148">MDRAAATSATVVGTTRGLLVWQWNWDGFARKKAVLQQHLEQTTVRPDVIVLQETLTEEVKLPGYTGERQPAEPAGHDRQHR</sequence>
<evidence type="ECO:0000313" key="1">
    <source>
        <dbReference type="EMBL" id="KAH6924973.1"/>
    </source>
</evidence>
<protein>
    <submittedName>
        <fullName evidence="1">Uncharacterized protein</fullName>
    </submittedName>
</protein>
<evidence type="ECO:0000313" key="2">
    <source>
        <dbReference type="Proteomes" id="UP000821845"/>
    </source>
</evidence>
<dbReference type="EMBL" id="CM023488">
    <property type="protein sequence ID" value="KAH6924973.1"/>
    <property type="molecule type" value="Genomic_DNA"/>
</dbReference>